<feature type="compositionally biased region" description="Polar residues" evidence="1">
    <location>
        <begin position="400"/>
        <end position="412"/>
    </location>
</feature>
<dbReference type="AlphaFoldDB" id="A0AA38NVP8"/>
<evidence type="ECO:0008006" key="6">
    <source>
        <dbReference type="Google" id="ProtNLM"/>
    </source>
</evidence>
<accession>A0AA38NVP8</accession>
<evidence type="ECO:0000256" key="3">
    <source>
        <dbReference type="SAM" id="SignalP"/>
    </source>
</evidence>
<comment type="caution">
    <text evidence="4">The sequence shown here is derived from an EMBL/GenBank/DDBJ whole genome shotgun (WGS) entry which is preliminary data.</text>
</comment>
<keyword evidence="2" id="KW-0812">Transmembrane</keyword>
<gene>
    <name evidence="4" type="ORF">F5878DRAFT_729638</name>
</gene>
<feature type="signal peptide" evidence="3">
    <location>
        <begin position="1"/>
        <end position="24"/>
    </location>
</feature>
<keyword evidence="2" id="KW-0472">Membrane</keyword>
<protein>
    <recommendedName>
        <fullName evidence="6">Proteophosphoglycan ppg4</fullName>
    </recommendedName>
</protein>
<feature type="region of interest" description="Disordered" evidence="1">
    <location>
        <begin position="219"/>
        <end position="250"/>
    </location>
</feature>
<feature type="region of interest" description="Disordered" evidence="1">
    <location>
        <begin position="607"/>
        <end position="806"/>
    </location>
</feature>
<evidence type="ECO:0000256" key="2">
    <source>
        <dbReference type="SAM" id="Phobius"/>
    </source>
</evidence>
<sequence length="941" mass="99817">MSSGFLFMAFFSFCFPSFSIVLFAQPPYFPLRSSLFPSWSSSPFPSWSSLLFPSSSSSHPLTWSLTYLYFRSTSLLSSVAICLYLSVDFFDFLAFPVFLPLFFFRFPLVIYNLLPLASSPSPSFFFSFHSPPDLSLLSDPSIAIPKFSLFFPPRCHSCLFLFASTFFFIVVHAFFPYQFFGHYSYISLSLSFSFSTHFCLCYPSVLPALPLRISQLTMPASKKSTRTPRARKGPSKRLQKKSAAAAADVPQQSGLSVEATASSFIDYEAGVSGNNISSDEDIGSLSGAANDQYELDGFVVPDNIDIDMLSPLTSADADSSVNIDDFSVDDSAPASSAVDASALDASALDDSALVSSAVVHSLPGDGLLDFNSFSSNASVTNGSAKHDPVGVLEDPFGLRRSSSPTKPSGNQDTVDEMEVPTEYSGSPPPTARTKLRNRLARHKFKSEALSLTSDARSVSPDFIISSPVPVSPPFPLPSELVASARSLGKAPLQAPTSSTPSCDNRSNYLVQPSSSPSSFLTNPGVGGSRTSTSFPGVPVTRVQSPVKRSIDNDSEDLSSPFRTPEKRRRNDFHSGGYYDSHSAVYYDSPPTVTLNGRTYVAIESPLYSRMSPDGSGSSSRRHGSSMPADVPPPRRFPLPSQNPSTPDEFDDLDIDLPSNYRDLPGLRSPSPGDRSPSPQVVYPSTPSVSTQQTSPSKSSTSFTTPPSSILSSPASKPASPSVRGRALRDAAIAEALGDTGPAVTPSSPSNGTRPRPRPRPRPAGPYKFPFSSNPSPSHPSGSNSGSNSGSSSVAFGSLGSPVTTSSTSVQFNPNLFSDSVAGNNTPPVAAASHPVVDISSTPHLHAGFTSHNYVGSSSNSVVGTSPHGQSNSTVVNAGPTAVPVAQQAQAVPVPPQPHIVPVTQQAPVVPVTQLVFGSGRVGCSWSQPDPGPGYTRTRDPG</sequence>
<keyword evidence="3" id="KW-0732">Signal</keyword>
<keyword evidence="2" id="KW-1133">Transmembrane helix</keyword>
<feature type="compositionally biased region" description="Low complexity" evidence="1">
    <location>
        <begin position="768"/>
        <end position="801"/>
    </location>
</feature>
<feature type="transmembrane region" description="Helical" evidence="2">
    <location>
        <begin position="158"/>
        <end position="179"/>
    </location>
</feature>
<feature type="transmembrane region" description="Helical" evidence="2">
    <location>
        <begin position="185"/>
        <end position="209"/>
    </location>
</feature>
<evidence type="ECO:0000313" key="4">
    <source>
        <dbReference type="EMBL" id="KAJ3831506.1"/>
    </source>
</evidence>
<feature type="region of interest" description="Disordered" evidence="1">
    <location>
        <begin position="920"/>
        <end position="941"/>
    </location>
</feature>
<proteinExistence type="predicted"/>
<name>A0AA38NVP8_9AGAR</name>
<feature type="compositionally biased region" description="Low complexity" evidence="1">
    <location>
        <begin position="665"/>
        <end position="721"/>
    </location>
</feature>
<feature type="transmembrane region" description="Helical" evidence="2">
    <location>
        <begin position="67"/>
        <end position="85"/>
    </location>
</feature>
<reference evidence="4" key="1">
    <citation type="submission" date="2022-08" db="EMBL/GenBank/DDBJ databases">
        <authorList>
            <consortium name="DOE Joint Genome Institute"/>
            <person name="Min B."/>
            <person name="Riley R."/>
            <person name="Sierra-Patev S."/>
            <person name="Naranjo-Ortiz M."/>
            <person name="Looney B."/>
            <person name="Konkel Z."/>
            <person name="Slot J.C."/>
            <person name="Sakamoto Y."/>
            <person name="Steenwyk J.L."/>
            <person name="Rokas A."/>
            <person name="Carro J."/>
            <person name="Camarero S."/>
            <person name="Ferreira P."/>
            <person name="Molpeceres G."/>
            <person name="Ruiz-Duenas F.J."/>
            <person name="Serrano A."/>
            <person name="Henrissat B."/>
            <person name="Drula E."/>
            <person name="Hughes K.W."/>
            <person name="Mata J.L."/>
            <person name="Ishikawa N.K."/>
            <person name="Vargas-Isla R."/>
            <person name="Ushijima S."/>
            <person name="Smith C.A."/>
            <person name="Ahrendt S."/>
            <person name="Andreopoulos W."/>
            <person name="He G."/>
            <person name="Labutti K."/>
            <person name="Lipzen A."/>
            <person name="Ng V."/>
            <person name="Sandor L."/>
            <person name="Barry K."/>
            <person name="Martinez A.T."/>
            <person name="Xiao Y."/>
            <person name="Gibbons J.G."/>
            <person name="Terashima K."/>
            <person name="Hibbett D.S."/>
            <person name="Grigoriev I.V."/>
        </authorList>
    </citation>
    <scope>NUCLEOTIDE SEQUENCE</scope>
    <source>
        <strain evidence="4">TFB9207</strain>
    </source>
</reference>
<feature type="compositionally biased region" description="Low complexity" evidence="1">
    <location>
        <begin position="608"/>
        <end position="618"/>
    </location>
</feature>
<evidence type="ECO:0000313" key="5">
    <source>
        <dbReference type="Proteomes" id="UP001163846"/>
    </source>
</evidence>
<feature type="compositionally biased region" description="Basic residues" evidence="1">
    <location>
        <begin position="223"/>
        <end position="240"/>
    </location>
</feature>
<evidence type="ECO:0000256" key="1">
    <source>
        <dbReference type="SAM" id="MobiDB-lite"/>
    </source>
</evidence>
<dbReference type="EMBL" id="MU807415">
    <property type="protein sequence ID" value="KAJ3831506.1"/>
    <property type="molecule type" value="Genomic_DNA"/>
</dbReference>
<dbReference type="Proteomes" id="UP001163846">
    <property type="component" value="Unassembled WGS sequence"/>
</dbReference>
<feature type="region of interest" description="Disordered" evidence="1">
    <location>
        <begin position="490"/>
        <end position="585"/>
    </location>
</feature>
<feature type="compositionally biased region" description="Polar residues" evidence="1">
    <location>
        <begin position="494"/>
        <end position="521"/>
    </location>
</feature>
<feature type="region of interest" description="Disordered" evidence="1">
    <location>
        <begin position="379"/>
        <end position="432"/>
    </location>
</feature>
<keyword evidence="5" id="KW-1185">Reference proteome</keyword>
<feature type="chain" id="PRO_5041366891" description="Proteophosphoglycan ppg4" evidence="3">
    <location>
        <begin position="25"/>
        <end position="941"/>
    </location>
</feature>
<feature type="non-terminal residue" evidence="4">
    <location>
        <position position="1"/>
    </location>
</feature>
<feature type="transmembrane region" description="Helical" evidence="2">
    <location>
        <begin position="92"/>
        <end position="114"/>
    </location>
</feature>
<organism evidence="4 5">
    <name type="scientific">Lentinula raphanica</name>
    <dbReference type="NCBI Taxonomy" id="153919"/>
    <lineage>
        <taxon>Eukaryota</taxon>
        <taxon>Fungi</taxon>
        <taxon>Dikarya</taxon>
        <taxon>Basidiomycota</taxon>
        <taxon>Agaricomycotina</taxon>
        <taxon>Agaricomycetes</taxon>
        <taxon>Agaricomycetidae</taxon>
        <taxon>Agaricales</taxon>
        <taxon>Marasmiineae</taxon>
        <taxon>Omphalotaceae</taxon>
        <taxon>Lentinula</taxon>
    </lineage>
</organism>